<keyword evidence="7" id="KW-1133">Transmembrane helix</keyword>
<dbReference type="Pfam" id="PF03734">
    <property type="entry name" value="YkuD"/>
    <property type="match status" value="1"/>
</dbReference>
<dbReference type="PANTHER" id="PTHR30582:SF2">
    <property type="entry name" value="L,D-TRANSPEPTIDASE YCIB-RELATED"/>
    <property type="match status" value="1"/>
</dbReference>
<comment type="pathway">
    <text evidence="1 6">Cell wall biogenesis; peptidoglycan biosynthesis.</text>
</comment>
<dbReference type="PROSITE" id="PS52029">
    <property type="entry name" value="LD_TPASE"/>
    <property type="match status" value="1"/>
</dbReference>
<comment type="caution">
    <text evidence="9">The sequence shown here is derived from an EMBL/GenBank/DDBJ whole genome shotgun (WGS) entry which is preliminary data.</text>
</comment>
<feature type="transmembrane region" description="Helical" evidence="7">
    <location>
        <begin position="12"/>
        <end position="32"/>
    </location>
</feature>
<evidence type="ECO:0000256" key="3">
    <source>
        <dbReference type="ARBA" id="ARBA00022960"/>
    </source>
</evidence>
<dbReference type="InterPro" id="IPR005490">
    <property type="entry name" value="LD_TPept_cat_dom"/>
</dbReference>
<dbReference type="UniPathway" id="UPA00219"/>
<evidence type="ECO:0000313" key="10">
    <source>
        <dbReference type="Proteomes" id="UP000176450"/>
    </source>
</evidence>
<evidence type="ECO:0000256" key="7">
    <source>
        <dbReference type="SAM" id="Phobius"/>
    </source>
</evidence>
<protein>
    <recommendedName>
        <fullName evidence="8">L,D-TPase catalytic domain-containing protein</fullName>
    </recommendedName>
</protein>
<evidence type="ECO:0000256" key="4">
    <source>
        <dbReference type="ARBA" id="ARBA00022984"/>
    </source>
</evidence>
<gene>
    <name evidence="9" type="ORF">A3A63_00835</name>
</gene>
<organism evidence="9 10">
    <name type="scientific">Candidatus Gottesmanbacteria bacterium RIFCSPLOWO2_01_FULL_46_9</name>
    <dbReference type="NCBI Taxonomy" id="1798394"/>
    <lineage>
        <taxon>Bacteria</taxon>
        <taxon>Candidatus Gottesmaniibacteriota</taxon>
    </lineage>
</organism>
<dbReference type="GO" id="GO:0071555">
    <property type="term" value="P:cell wall organization"/>
    <property type="evidence" value="ECO:0007669"/>
    <property type="project" value="UniProtKB-UniRule"/>
</dbReference>
<dbReference type="CDD" id="cd16913">
    <property type="entry name" value="YkuD_like"/>
    <property type="match status" value="1"/>
</dbReference>
<dbReference type="AlphaFoldDB" id="A0A1F6B0L1"/>
<dbReference type="InterPro" id="IPR038063">
    <property type="entry name" value="Transpep_catalytic_dom"/>
</dbReference>
<keyword evidence="7" id="KW-0812">Transmembrane</keyword>
<evidence type="ECO:0000256" key="2">
    <source>
        <dbReference type="ARBA" id="ARBA00022679"/>
    </source>
</evidence>
<dbReference type="InterPro" id="IPR050979">
    <property type="entry name" value="LD-transpeptidase"/>
</dbReference>
<feature type="domain" description="L,D-TPase catalytic" evidence="8">
    <location>
        <begin position="97"/>
        <end position="239"/>
    </location>
</feature>
<evidence type="ECO:0000313" key="9">
    <source>
        <dbReference type="EMBL" id="OGG30484.1"/>
    </source>
</evidence>
<dbReference type="GO" id="GO:0005576">
    <property type="term" value="C:extracellular region"/>
    <property type="evidence" value="ECO:0007669"/>
    <property type="project" value="TreeGrafter"/>
</dbReference>
<dbReference type="SUPFAM" id="SSF141523">
    <property type="entry name" value="L,D-transpeptidase catalytic domain-like"/>
    <property type="match status" value="1"/>
</dbReference>
<dbReference type="GO" id="GO:0016740">
    <property type="term" value="F:transferase activity"/>
    <property type="evidence" value="ECO:0007669"/>
    <property type="project" value="UniProtKB-KW"/>
</dbReference>
<sequence length="245" mass="27957">MIRKTRAPLFTWPIRCMFALVFVLFFILQIFVPSRTADTKEPLADPVSLSRLAAGLQLPTPRYEGQGEFHGVLISPPSLAPFRTIQKVLGVKTAPYKRIEVDLTRQRVYAFEGNNKLYEFVVSTGLWGRTPTGEFTIWTKVRSQLMQGGNKDLGTYYYLPNVPYVMFFYNNEIVKMRGFSFHGTYWHNNFGHPMSHGCINMKTEDAKKLYEWATPVVTNPKAWSTLTTAENPGTKVIIYGKAPTE</sequence>
<keyword evidence="5 6" id="KW-0961">Cell wall biogenesis/degradation</keyword>
<dbReference type="GO" id="GO:0071972">
    <property type="term" value="F:peptidoglycan L,D-transpeptidase activity"/>
    <property type="evidence" value="ECO:0007669"/>
    <property type="project" value="TreeGrafter"/>
</dbReference>
<reference evidence="9 10" key="1">
    <citation type="journal article" date="2016" name="Nat. Commun.">
        <title>Thousands of microbial genomes shed light on interconnected biogeochemical processes in an aquifer system.</title>
        <authorList>
            <person name="Anantharaman K."/>
            <person name="Brown C.T."/>
            <person name="Hug L.A."/>
            <person name="Sharon I."/>
            <person name="Castelle C.J."/>
            <person name="Probst A.J."/>
            <person name="Thomas B.C."/>
            <person name="Singh A."/>
            <person name="Wilkins M.J."/>
            <person name="Karaoz U."/>
            <person name="Brodie E.L."/>
            <person name="Williams K.H."/>
            <person name="Hubbard S.S."/>
            <person name="Banfield J.F."/>
        </authorList>
    </citation>
    <scope>NUCLEOTIDE SEQUENCE [LARGE SCALE GENOMIC DNA]</scope>
</reference>
<name>A0A1F6B0L1_9BACT</name>
<accession>A0A1F6B0L1</accession>
<dbReference type="EMBL" id="MFJX01000036">
    <property type="protein sequence ID" value="OGG30484.1"/>
    <property type="molecule type" value="Genomic_DNA"/>
</dbReference>
<feature type="active site" description="Proton donor/acceptor" evidence="6">
    <location>
        <position position="182"/>
    </location>
</feature>
<keyword evidence="4 6" id="KW-0573">Peptidoglycan synthesis</keyword>
<feature type="active site" description="Nucleophile" evidence="6">
    <location>
        <position position="198"/>
    </location>
</feature>
<evidence type="ECO:0000256" key="1">
    <source>
        <dbReference type="ARBA" id="ARBA00004752"/>
    </source>
</evidence>
<dbReference type="Proteomes" id="UP000176450">
    <property type="component" value="Unassembled WGS sequence"/>
</dbReference>
<keyword evidence="2" id="KW-0808">Transferase</keyword>
<keyword evidence="3 6" id="KW-0133">Cell shape</keyword>
<evidence type="ECO:0000256" key="6">
    <source>
        <dbReference type="PROSITE-ProRule" id="PRU01373"/>
    </source>
</evidence>
<keyword evidence="7" id="KW-0472">Membrane</keyword>
<evidence type="ECO:0000259" key="8">
    <source>
        <dbReference type="PROSITE" id="PS52029"/>
    </source>
</evidence>
<dbReference type="GO" id="GO:0018104">
    <property type="term" value="P:peptidoglycan-protein cross-linking"/>
    <property type="evidence" value="ECO:0007669"/>
    <property type="project" value="TreeGrafter"/>
</dbReference>
<proteinExistence type="predicted"/>
<dbReference type="Gene3D" id="2.40.440.10">
    <property type="entry name" value="L,D-transpeptidase catalytic domain-like"/>
    <property type="match status" value="1"/>
</dbReference>
<dbReference type="PANTHER" id="PTHR30582">
    <property type="entry name" value="L,D-TRANSPEPTIDASE"/>
    <property type="match status" value="1"/>
</dbReference>
<dbReference type="GO" id="GO:0008360">
    <property type="term" value="P:regulation of cell shape"/>
    <property type="evidence" value="ECO:0007669"/>
    <property type="project" value="UniProtKB-UniRule"/>
</dbReference>
<evidence type="ECO:0000256" key="5">
    <source>
        <dbReference type="ARBA" id="ARBA00023316"/>
    </source>
</evidence>